<gene>
    <name evidence="1" type="ORF">CRG98_049966</name>
</gene>
<dbReference type="EMBL" id="PGOL01043966">
    <property type="protein sequence ID" value="PKH89589.1"/>
    <property type="molecule type" value="Genomic_DNA"/>
</dbReference>
<name>A0A2I0H1G4_PUNGR</name>
<reference evidence="1 2" key="1">
    <citation type="submission" date="2017-11" db="EMBL/GenBank/DDBJ databases">
        <title>De-novo sequencing of pomegranate (Punica granatum L.) genome.</title>
        <authorList>
            <person name="Akparov Z."/>
            <person name="Amiraslanov A."/>
            <person name="Hajiyeva S."/>
            <person name="Abbasov M."/>
            <person name="Kaur K."/>
            <person name="Hamwieh A."/>
            <person name="Solovyev V."/>
            <person name="Salamov A."/>
            <person name="Braich B."/>
            <person name="Kosarev P."/>
            <person name="Mahmoud A."/>
            <person name="Hajiyev E."/>
            <person name="Babayeva S."/>
            <person name="Izzatullayeva V."/>
            <person name="Mammadov A."/>
            <person name="Mammadov A."/>
            <person name="Sharifova S."/>
            <person name="Ojaghi J."/>
            <person name="Eynullazada K."/>
            <person name="Bayramov B."/>
            <person name="Abdulazimova A."/>
            <person name="Shahmuradov I."/>
        </authorList>
    </citation>
    <scope>NUCLEOTIDE SEQUENCE [LARGE SCALE GENOMIC DNA]</scope>
    <source>
        <strain evidence="2">cv. AG2017</strain>
        <tissue evidence="1">Leaf</tissue>
    </source>
</reference>
<proteinExistence type="predicted"/>
<comment type="caution">
    <text evidence="1">The sequence shown here is derived from an EMBL/GenBank/DDBJ whole genome shotgun (WGS) entry which is preliminary data.</text>
</comment>
<evidence type="ECO:0000313" key="2">
    <source>
        <dbReference type="Proteomes" id="UP000233551"/>
    </source>
</evidence>
<accession>A0A2I0H1G4</accession>
<feature type="non-terminal residue" evidence="1">
    <location>
        <position position="55"/>
    </location>
</feature>
<dbReference type="AlphaFoldDB" id="A0A2I0H1G4"/>
<evidence type="ECO:0000313" key="1">
    <source>
        <dbReference type="EMBL" id="PKH89589.1"/>
    </source>
</evidence>
<protein>
    <submittedName>
        <fullName evidence="1">Uncharacterized protein</fullName>
    </submittedName>
</protein>
<organism evidence="1 2">
    <name type="scientific">Punica granatum</name>
    <name type="common">Pomegranate</name>
    <dbReference type="NCBI Taxonomy" id="22663"/>
    <lineage>
        <taxon>Eukaryota</taxon>
        <taxon>Viridiplantae</taxon>
        <taxon>Streptophyta</taxon>
        <taxon>Embryophyta</taxon>
        <taxon>Tracheophyta</taxon>
        <taxon>Spermatophyta</taxon>
        <taxon>Magnoliopsida</taxon>
        <taxon>eudicotyledons</taxon>
        <taxon>Gunneridae</taxon>
        <taxon>Pentapetalae</taxon>
        <taxon>rosids</taxon>
        <taxon>malvids</taxon>
        <taxon>Myrtales</taxon>
        <taxon>Lythraceae</taxon>
        <taxon>Punica</taxon>
    </lineage>
</organism>
<dbReference type="Proteomes" id="UP000233551">
    <property type="component" value="Unassembled WGS sequence"/>
</dbReference>
<keyword evidence="2" id="KW-1185">Reference proteome</keyword>
<sequence>MATPINRYCPDKPDCQSGTPVTRLHRFGSVHSRGQNRLPKPLFSAFLDFSWIPGL</sequence>